<reference evidence="1 2" key="1">
    <citation type="journal article" date="2012" name="J. Bacteriol.">
        <title>Draft Genome Sequence of Cecembia lonarensis Strain LW9T, Isolated from Lonar Lake, a Haloalkaline Lake in India.</title>
        <authorList>
            <person name="Shivaji S."/>
            <person name="Ara S."/>
            <person name="Singh A."/>
            <person name="Pinnaka A.K."/>
        </authorList>
    </citation>
    <scope>NUCLEOTIDE SEQUENCE [LARGE SCALE GENOMIC DNA]</scope>
    <source>
        <strain evidence="1 2">LW9</strain>
    </source>
</reference>
<organism evidence="1 2">
    <name type="scientific">Cecembia lonarensis (strain CCUG 58316 / KCTC 22772 / LW9)</name>
    <dbReference type="NCBI Taxonomy" id="1225176"/>
    <lineage>
        <taxon>Bacteria</taxon>
        <taxon>Pseudomonadati</taxon>
        <taxon>Bacteroidota</taxon>
        <taxon>Cytophagia</taxon>
        <taxon>Cytophagales</taxon>
        <taxon>Cyclobacteriaceae</taxon>
        <taxon>Cecembia</taxon>
    </lineage>
</organism>
<comment type="caution">
    <text evidence="1">The sequence shown here is derived from an EMBL/GenBank/DDBJ whole genome shotgun (WGS) entry which is preliminary data.</text>
</comment>
<evidence type="ECO:0008006" key="3">
    <source>
        <dbReference type="Google" id="ProtNLM"/>
    </source>
</evidence>
<sequence length="78" mass="9083">MGTPKIKDELFQLIEESDDRLLSLLYAVAKEYVREDFTLAGEPLSEEQINRRIIAAKKSIQSGHFTTQEDLEKEIEKW</sequence>
<evidence type="ECO:0000313" key="2">
    <source>
        <dbReference type="Proteomes" id="UP000004478"/>
    </source>
</evidence>
<dbReference type="AlphaFoldDB" id="K1LXI7"/>
<accession>K1LXI7</accession>
<dbReference type="Proteomes" id="UP000004478">
    <property type="component" value="Unassembled WGS sequence"/>
</dbReference>
<dbReference type="OrthoDB" id="826830at2"/>
<evidence type="ECO:0000313" key="1">
    <source>
        <dbReference type="EMBL" id="EKB48914.1"/>
    </source>
</evidence>
<keyword evidence="2" id="KW-1185">Reference proteome</keyword>
<dbReference type="RefSeq" id="WP_009185506.1">
    <property type="nucleotide sequence ID" value="NZ_AMGM01000038.1"/>
</dbReference>
<proteinExistence type="predicted"/>
<gene>
    <name evidence="1" type="ORF">B879_02482</name>
</gene>
<dbReference type="EMBL" id="AMGM01000038">
    <property type="protein sequence ID" value="EKB48914.1"/>
    <property type="molecule type" value="Genomic_DNA"/>
</dbReference>
<name>K1LXI7_CECL9</name>
<protein>
    <recommendedName>
        <fullName evidence="3">Addiction module component</fullName>
    </recommendedName>
</protein>